<dbReference type="NCBIfam" id="TIGR00324">
    <property type="entry name" value="endA"/>
    <property type="match status" value="1"/>
</dbReference>
<evidence type="ECO:0000256" key="6">
    <source>
        <dbReference type="SAM" id="MobiDB-lite"/>
    </source>
</evidence>
<evidence type="ECO:0000313" key="8">
    <source>
        <dbReference type="EMBL" id="KAK0172515.1"/>
    </source>
</evidence>
<feature type="active site" evidence="5">
    <location>
        <position position="347"/>
    </location>
</feature>
<dbReference type="Pfam" id="PF01974">
    <property type="entry name" value="tRNA_int_endo"/>
    <property type="match status" value="1"/>
</dbReference>
<gene>
    <name evidence="8" type="ORF">PV328_005823</name>
</gene>
<dbReference type="InterPro" id="IPR006677">
    <property type="entry name" value="tRNA_intron_Endonuc_cat-like"/>
</dbReference>
<dbReference type="PANTHER" id="PTHR21227">
    <property type="entry name" value="TRNA-SPLICING ENDONUCLEASE SUBUNIT SEN2"/>
    <property type="match status" value="1"/>
</dbReference>
<evidence type="ECO:0000256" key="3">
    <source>
        <dbReference type="ARBA" id="ARBA00023239"/>
    </source>
</evidence>
<dbReference type="GO" id="GO:0005737">
    <property type="term" value="C:cytoplasm"/>
    <property type="evidence" value="ECO:0007669"/>
    <property type="project" value="TreeGrafter"/>
</dbReference>
<dbReference type="AlphaFoldDB" id="A0AA39FMS7"/>
<reference evidence="8" key="1">
    <citation type="journal article" date="2023" name="bioRxiv">
        <title>Scaffold-level genome assemblies of two parasitoid biocontrol wasps reveal the parthenogenesis mechanism and an associated novel virus.</title>
        <authorList>
            <person name="Inwood S."/>
            <person name="Skelly J."/>
            <person name="Guhlin J."/>
            <person name="Harrop T."/>
            <person name="Goldson S."/>
            <person name="Dearden P."/>
        </authorList>
    </citation>
    <scope>NUCLEOTIDE SEQUENCE</scope>
    <source>
        <strain evidence="8">Irish</strain>
        <tissue evidence="8">Whole body</tissue>
    </source>
</reference>
<dbReference type="EMBL" id="JAQQBS010000002">
    <property type="protein sequence ID" value="KAK0172515.1"/>
    <property type="molecule type" value="Genomic_DNA"/>
</dbReference>
<evidence type="ECO:0000259" key="7">
    <source>
        <dbReference type="Pfam" id="PF01974"/>
    </source>
</evidence>
<dbReference type="InterPro" id="IPR006676">
    <property type="entry name" value="tRNA_splic"/>
</dbReference>
<dbReference type="InterPro" id="IPR016589">
    <property type="entry name" value="tRNA_splic_SEN2"/>
</dbReference>
<reference evidence="8" key="2">
    <citation type="submission" date="2023-03" db="EMBL/GenBank/DDBJ databases">
        <authorList>
            <person name="Inwood S.N."/>
            <person name="Skelly J.G."/>
            <person name="Guhlin J."/>
            <person name="Harrop T.W.R."/>
            <person name="Goldson S.G."/>
            <person name="Dearden P.K."/>
        </authorList>
    </citation>
    <scope>NUCLEOTIDE SEQUENCE</scope>
    <source>
        <strain evidence="8">Irish</strain>
        <tissue evidence="8">Whole body</tissue>
    </source>
</reference>
<dbReference type="SUPFAM" id="SSF53032">
    <property type="entry name" value="tRNA-intron endonuclease catalytic domain-like"/>
    <property type="match status" value="1"/>
</dbReference>
<comment type="similarity">
    <text evidence="1 4">Belongs to the tRNA-intron endonuclease family.</text>
</comment>
<dbReference type="InterPro" id="IPR011856">
    <property type="entry name" value="tRNA_endonuc-like_dom_sf"/>
</dbReference>
<protein>
    <recommendedName>
        <fullName evidence="4">tRNA-splicing endonuclease subunit Sen2</fullName>
        <ecNumber evidence="4">4.6.1.16</ecNumber>
    </recommendedName>
</protein>
<evidence type="ECO:0000256" key="5">
    <source>
        <dbReference type="PIRSR" id="PIRSR011789-1"/>
    </source>
</evidence>
<dbReference type="Proteomes" id="UP001168990">
    <property type="component" value="Unassembled WGS sequence"/>
</dbReference>
<evidence type="ECO:0000313" key="9">
    <source>
        <dbReference type="Proteomes" id="UP001168990"/>
    </source>
</evidence>
<feature type="compositionally biased region" description="Acidic residues" evidence="6">
    <location>
        <begin position="448"/>
        <end position="463"/>
    </location>
</feature>
<feature type="domain" description="tRNA intron endonuclease catalytic" evidence="7">
    <location>
        <begin position="317"/>
        <end position="405"/>
    </location>
</feature>
<accession>A0AA39FMS7</accession>
<dbReference type="PANTHER" id="PTHR21227:SF0">
    <property type="entry name" value="TRNA-SPLICING ENDONUCLEASE SUBUNIT SEN2"/>
    <property type="match status" value="1"/>
</dbReference>
<feature type="active site" evidence="5">
    <location>
        <position position="398"/>
    </location>
</feature>
<dbReference type="CDD" id="cd22363">
    <property type="entry name" value="tRNA-intron_lyase_C"/>
    <property type="match status" value="1"/>
</dbReference>
<feature type="region of interest" description="Disordered" evidence="6">
    <location>
        <begin position="444"/>
        <end position="463"/>
    </location>
</feature>
<organism evidence="8 9">
    <name type="scientific">Microctonus aethiopoides</name>
    <dbReference type="NCBI Taxonomy" id="144406"/>
    <lineage>
        <taxon>Eukaryota</taxon>
        <taxon>Metazoa</taxon>
        <taxon>Ecdysozoa</taxon>
        <taxon>Arthropoda</taxon>
        <taxon>Hexapoda</taxon>
        <taxon>Insecta</taxon>
        <taxon>Pterygota</taxon>
        <taxon>Neoptera</taxon>
        <taxon>Endopterygota</taxon>
        <taxon>Hymenoptera</taxon>
        <taxon>Apocrita</taxon>
        <taxon>Ichneumonoidea</taxon>
        <taxon>Braconidae</taxon>
        <taxon>Euphorinae</taxon>
        <taxon>Microctonus</taxon>
    </lineage>
</organism>
<keyword evidence="9" id="KW-1185">Reference proteome</keyword>
<evidence type="ECO:0000256" key="4">
    <source>
        <dbReference type="PIRNR" id="PIRNR011789"/>
    </source>
</evidence>
<dbReference type="EC" id="4.6.1.16" evidence="4"/>
<comment type="function">
    <text evidence="4">Constitutes one of the two catalytic subunit of the tRNA-splicing endonuclease complex, a complex responsible for identification and cleavage of the splice sites in pre-tRNA. It cleaves pre-tRNA at the 5'- and 3'-splice sites to release the intron. The products are an intron and two tRNA half-molecules bearing 2',3'-cyclic phosphate and 5'-OH termini. There are no conserved sequences at the splice sites, but the intron is invariably located at the same site in the gene, placing the splice sites an invariant distance from the constant structural features of the tRNA body.</text>
</comment>
<dbReference type="GO" id="GO:0000213">
    <property type="term" value="F:tRNA-intron lyase activity"/>
    <property type="evidence" value="ECO:0007669"/>
    <property type="project" value="UniProtKB-UniRule"/>
</dbReference>
<sequence>MNLKEPKKKKRSNVQSCLPFPINFDGNDEWTMYTAHLGISGACIVDPQEMAAVYSMGFFGKGMLSRSIPDFGKRRFGAPPQVRDRQWKRREQWLDEVNKLHSETFPFIANEHNNEDLIRKDVEDITLDFESNERNKKESISDEPMETNDIIEENINSNLIEDDEIIAECSKTDGTNCEIDEVLLDSTEEEEVCEIVDHNETNNDEDCVINDKGINLPLQPDEYFDRVETPRVEKNEAKLHETLVLPDSDSDTENYLTNIKPRIKTEGFPLTETLQLTFEETFFLMYGLGCLQLINYNGKLFSIIDAWNHFNEQDKYFLPRYIIYHYFRSKGWVVKPGLKFGCDFLLYKQGPPFYHASYIVNVETVDGHSLIRDDVRSTRKLTWNSLLHLNRLSEVTAKEFLIAQVLWPSTISLQSNPVPLEALSEFTVRELLWRRWKPTQSNELISLDNDDDDDDDSDDEDSS</sequence>
<comment type="caution">
    <text evidence="8">The sequence shown here is derived from an EMBL/GenBank/DDBJ whole genome shotgun (WGS) entry which is preliminary data.</text>
</comment>
<dbReference type="Gene3D" id="3.40.1350.10">
    <property type="match status" value="1"/>
</dbReference>
<evidence type="ECO:0000256" key="1">
    <source>
        <dbReference type="ARBA" id="ARBA00008078"/>
    </source>
</evidence>
<dbReference type="GO" id="GO:0000214">
    <property type="term" value="C:tRNA-intron endonuclease complex"/>
    <property type="evidence" value="ECO:0007669"/>
    <property type="project" value="UniProtKB-UniRule"/>
</dbReference>
<proteinExistence type="inferred from homology"/>
<keyword evidence="3 4" id="KW-0456">Lyase</keyword>
<keyword evidence="2 4" id="KW-0819">tRNA processing</keyword>
<dbReference type="InterPro" id="IPR036167">
    <property type="entry name" value="tRNA_intron_Endo_cat-like_sf"/>
</dbReference>
<feature type="active site" evidence="5">
    <location>
        <position position="355"/>
    </location>
</feature>
<name>A0AA39FMS7_9HYME</name>
<dbReference type="GO" id="GO:0000379">
    <property type="term" value="P:tRNA-type intron splice site recognition and cleavage"/>
    <property type="evidence" value="ECO:0007669"/>
    <property type="project" value="TreeGrafter"/>
</dbReference>
<evidence type="ECO:0000256" key="2">
    <source>
        <dbReference type="ARBA" id="ARBA00022694"/>
    </source>
</evidence>
<dbReference type="GO" id="GO:0003676">
    <property type="term" value="F:nucleic acid binding"/>
    <property type="evidence" value="ECO:0007669"/>
    <property type="project" value="InterPro"/>
</dbReference>
<dbReference type="PIRSF" id="PIRSF011789">
    <property type="entry name" value="tRNA_splic_SEN2"/>
    <property type="match status" value="1"/>
</dbReference>